<dbReference type="GO" id="GO:0050043">
    <property type="term" value="F:lactate racemase activity"/>
    <property type="evidence" value="ECO:0007669"/>
    <property type="project" value="InterPro"/>
</dbReference>
<dbReference type="RefSeq" id="WP_131836621.1">
    <property type="nucleotide sequence ID" value="NZ_SMFY01000003.1"/>
</dbReference>
<feature type="domain" description="LarA-like N-terminal" evidence="1">
    <location>
        <begin position="16"/>
        <end position="216"/>
    </location>
</feature>
<name>A0A4V6NDG9_ANCAQ</name>
<dbReference type="PANTHER" id="PTHR33171">
    <property type="entry name" value="LAR_N DOMAIN-CONTAINING PROTEIN"/>
    <property type="match status" value="1"/>
</dbReference>
<dbReference type="AlphaFoldDB" id="A0A4V6NDG9"/>
<dbReference type="Pfam" id="PF09861">
    <property type="entry name" value="Lar_N"/>
    <property type="match status" value="1"/>
</dbReference>
<dbReference type="InterPro" id="IPR048068">
    <property type="entry name" value="LarA-like"/>
</dbReference>
<proteinExistence type="predicted"/>
<dbReference type="InterPro" id="IPR018657">
    <property type="entry name" value="LarA-like_N"/>
</dbReference>
<dbReference type="InterPro" id="IPR047926">
    <property type="entry name" value="Ni_dep_LarA"/>
</dbReference>
<reference evidence="3 4" key="1">
    <citation type="submission" date="2019-03" db="EMBL/GenBank/DDBJ databases">
        <title>Genomic Encyclopedia of Type Strains, Phase IV (KMG-IV): sequencing the most valuable type-strain genomes for metagenomic binning, comparative biology and taxonomic classification.</title>
        <authorList>
            <person name="Goeker M."/>
        </authorList>
    </citation>
    <scope>NUCLEOTIDE SEQUENCE [LARGE SCALE GENOMIC DNA]</scope>
    <source>
        <strain evidence="3 4">DSM 101</strain>
    </source>
</reference>
<dbReference type="InterPro" id="IPR048520">
    <property type="entry name" value="LarA_C"/>
</dbReference>
<dbReference type="Gene3D" id="3.40.50.11440">
    <property type="match status" value="1"/>
</dbReference>
<evidence type="ECO:0000259" key="1">
    <source>
        <dbReference type="Pfam" id="PF09861"/>
    </source>
</evidence>
<dbReference type="NCBIfam" id="NF033504">
    <property type="entry name" value="Ni_dep_LarA"/>
    <property type="match status" value="1"/>
</dbReference>
<comment type="caution">
    <text evidence="3">The sequence shown here is derived from an EMBL/GenBank/DDBJ whole genome shotgun (WGS) entry which is preliminary data.</text>
</comment>
<evidence type="ECO:0000313" key="4">
    <source>
        <dbReference type="Proteomes" id="UP000295030"/>
    </source>
</evidence>
<gene>
    <name evidence="3" type="ORF">EV667_3527</name>
</gene>
<dbReference type="Gene3D" id="3.90.226.30">
    <property type="match status" value="1"/>
</dbReference>
<evidence type="ECO:0000313" key="3">
    <source>
        <dbReference type="EMBL" id="TCK23686.1"/>
    </source>
</evidence>
<dbReference type="EMBL" id="SMFY01000003">
    <property type="protein sequence ID" value="TCK23686.1"/>
    <property type="molecule type" value="Genomic_DNA"/>
</dbReference>
<sequence length="441" mass="47587">MHEGSPPPETALELAFGRGALHLTLPPGAKPTVLRKAALPKLPDNLAGIRHAFEHPVGSAPLKELAKGCASACILICDITRPVPNGVFLRPMIETLIAAGIPAGAITVLVATGLHRPNEGEELAELVGDPWVLENVRVENHFARDEAAHVDLGPTSTRGTPVFIDRRFAQAELRIATGLVEPHFMAGWSGGRKVVAPGVAGHQTIRTFHSARFMEDPLAVQCNLVGNPLHEEQLEIVRKLGDVYALNTVLDEERDLVFVSFGEIIASHLAAVAFVESSTVIEAPRRYHTVVTSSAGYPLDKTYYQTVKGMVTPLDILEPGGTLIIASECSEGFGSEEFRAAQERLVELGPERFLATLTAKTLADVDEWQTEMQLKPMRVGRIQLHTTGLTPEERRITAVEIVPDLNEAIAASLARSGDNALAIIPEGPYVIPVCRDRQAAA</sequence>
<dbReference type="Proteomes" id="UP000295030">
    <property type="component" value="Unassembled WGS sequence"/>
</dbReference>
<dbReference type="InterPro" id="IPR043166">
    <property type="entry name" value="LarA-like_C"/>
</dbReference>
<evidence type="ECO:0000259" key="2">
    <source>
        <dbReference type="Pfam" id="PF21113"/>
    </source>
</evidence>
<organism evidence="3 4">
    <name type="scientific">Ancylobacter aquaticus</name>
    <dbReference type="NCBI Taxonomy" id="100"/>
    <lineage>
        <taxon>Bacteria</taxon>
        <taxon>Pseudomonadati</taxon>
        <taxon>Pseudomonadota</taxon>
        <taxon>Alphaproteobacteria</taxon>
        <taxon>Hyphomicrobiales</taxon>
        <taxon>Xanthobacteraceae</taxon>
        <taxon>Ancylobacter</taxon>
    </lineage>
</organism>
<dbReference type="Pfam" id="PF21113">
    <property type="entry name" value="LarA_C"/>
    <property type="match status" value="1"/>
</dbReference>
<protein>
    <submittedName>
        <fullName evidence="3">Nickel-dependent lactate racemase</fullName>
    </submittedName>
</protein>
<keyword evidence="4" id="KW-1185">Reference proteome</keyword>
<dbReference type="OrthoDB" id="9770545at2"/>
<dbReference type="PANTHER" id="PTHR33171:SF17">
    <property type="entry name" value="LARA-LIKE N-TERMINAL DOMAIN-CONTAINING PROTEIN"/>
    <property type="match status" value="1"/>
</dbReference>
<accession>A0A4V6NDG9</accession>
<feature type="domain" description="Lactate racemase C-terminal" evidence="2">
    <location>
        <begin position="289"/>
        <end position="431"/>
    </location>
</feature>